<evidence type="ECO:0000256" key="1">
    <source>
        <dbReference type="ARBA" id="ARBA00004651"/>
    </source>
</evidence>
<evidence type="ECO:0000256" key="5">
    <source>
        <dbReference type="ARBA" id="ARBA00022989"/>
    </source>
</evidence>
<dbReference type="SUPFAM" id="SSF103473">
    <property type="entry name" value="MFS general substrate transporter"/>
    <property type="match status" value="1"/>
</dbReference>
<dbReference type="EMBL" id="JBHUEM010000024">
    <property type="protein sequence ID" value="MFD1737826.1"/>
    <property type="molecule type" value="Genomic_DNA"/>
</dbReference>
<dbReference type="RefSeq" id="WP_377929046.1">
    <property type="nucleotide sequence ID" value="NZ_JBHUEM010000024.1"/>
</dbReference>
<feature type="transmembrane region" description="Helical" evidence="7">
    <location>
        <begin position="374"/>
        <end position="394"/>
    </location>
</feature>
<keyword evidence="3" id="KW-1003">Cell membrane</keyword>
<accession>A0ABW4LSI2</accession>
<feature type="transmembrane region" description="Helical" evidence="7">
    <location>
        <begin position="284"/>
        <end position="301"/>
    </location>
</feature>
<dbReference type="Proteomes" id="UP001597214">
    <property type="component" value="Unassembled WGS sequence"/>
</dbReference>
<feature type="transmembrane region" description="Helical" evidence="7">
    <location>
        <begin position="307"/>
        <end position="330"/>
    </location>
</feature>
<gene>
    <name evidence="8" type="ORF">ACFSCX_14915</name>
</gene>
<feature type="transmembrane region" description="Helical" evidence="7">
    <location>
        <begin position="103"/>
        <end position="128"/>
    </location>
</feature>
<evidence type="ECO:0000256" key="3">
    <source>
        <dbReference type="ARBA" id="ARBA00022475"/>
    </source>
</evidence>
<comment type="caution">
    <text evidence="8">The sequence shown here is derived from an EMBL/GenBank/DDBJ whole genome shotgun (WGS) entry which is preliminary data.</text>
</comment>
<keyword evidence="6 7" id="KW-0472">Membrane</keyword>
<dbReference type="PANTHER" id="PTHR23513:SF9">
    <property type="entry name" value="ENTEROBACTIN EXPORTER ENTS"/>
    <property type="match status" value="1"/>
</dbReference>
<evidence type="ECO:0000256" key="2">
    <source>
        <dbReference type="ARBA" id="ARBA00022448"/>
    </source>
</evidence>
<evidence type="ECO:0000313" key="9">
    <source>
        <dbReference type="Proteomes" id="UP001597214"/>
    </source>
</evidence>
<keyword evidence="2" id="KW-0813">Transport</keyword>
<evidence type="ECO:0000256" key="4">
    <source>
        <dbReference type="ARBA" id="ARBA00022692"/>
    </source>
</evidence>
<feature type="transmembrane region" description="Helical" evidence="7">
    <location>
        <begin position="48"/>
        <end position="68"/>
    </location>
</feature>
<dbReference type="Gene3D" id="1.20.1250.20">
    <property type="entry name" value="MFS general substrate transporter like domains"/>
    <property type="match status" value="1"/>
</dbReference>
<feature type="transmembrane region" description="Helical" evidence="7">
    <location>
        <begin position="171"/>
        <end position="190"/>
    </location>
</feature>
<sequence>MPQPKIWTYSFSMLFSSKVTKVMAENITSIAFMWLLLESGGNAFSTSMMYVCSMVPQMLFGVLISPVLSKWKLTYWMFASDSVRAFIICTIPLLYLADALPLWMFYCAAFIQSACGAIYNPASVSLLPKVLAKSRIQQGNAILVSSDKTVYLLGLAGAGALITFLSTTTTLFITSALFLISALLILLVRLNGRDKVKEDHTLSYWKKIRAGITFVCTETFILPLALVCIFVNIGIIPWIILRPILIYDDLSASAFIYTLVSSCGFIGGLVVGIILTKVVIRHQGILFIIAVIVEGVALTITGMSPSIILMMICSFIIGMGETAINVPIMVMIQTSIPEDKQALVFSVIGLVVALPLPLFGLVMGPLALLVGNGVAIMLGGVLIILSGLGALKFTSLSKMLTSKRVQKEVGHGI</sequence>
<keyword evidence="5 7" id="KW-1133">Transmembrane helix</keyword>
<keyword evidence="4 7" id="KW-0812">Transmembrane</keyword>
<dbReference type="PANTHER" id="PTHR23513">
    <property type="entry name" value="INTEGRAL MEMBRANE EFFLUX PROTEIN-RELATED"/>
    <property type="match status" value="1"/>
</dbReference>
<dbReference type="Pfam" id="PF07690">
    <property type="entry name" value="MFS_1"/>
    <property type="match status" value="1"/>
</dbReference>
<feature type="transmembrane region" description="Helical" evidence="7">
    <location>
        <begin position="75"/>
        <end position="97"/>
    </location>
</feature>
<protein>
    <submittedName>
        <fullName evidence="8">MFS transporter</fullName>
    </submittedName>
</protein>
<name>A0ABW4LSI2_9BACI</name>
<feature type="transmembrane region" description="Helical" evidence="7">
    <location>
        <begin position="342"/>
        <end position="368"/>
    </location>
</feature>
<feature type="transmembrane region" description="Helical" evidence="7">
    <location>
        <begin position="211"/>
        <end position="240"/>
    </location>
</feature>
<organism evidence="8 9">
    <name type="scientific">Bacillus salitolerans</name>
    <dbReference type="NCBI Taxonomy" id="1437434"/>
    <lineage>
        <taxon>Bacteria</taxon>
        <taxon>Bacillati</taxon>
        <taxon>Bacillota</taxon>
        <taxon>Bacilli</taxon>
        <taxon>Bacillales</taxon>
        <taxon>Bacillaceae</taxon>
        <taxon>Bacillus</taxon>
    </lineage>
</organism>
<evidence type="ECO:0000256" key="7">
    <source>
        <dbReference type="SAM" id="Phobius"/>
    </source>
</evidence>
<comment type="subcellular location">
    <subcellularLocation>
        <location evidence="1">Cell membrane</location>
        <topology evidence="1">Multi-pass membrane protein</topology>
    </subcellularLocation>
</comment>
<proteinExistence type="predicted"/>
<reference evidence="9" key="1">
    <citation type="journal article" date="2019" name="Int. J. Syst. Evol. Microbiol.">
        <title>The Global Catalogue of Microorganisms (GCM) 10K type strain sequencing project: providing services to taxonomists for standard genome sequencing and annotation.</title>
        <authorList>
            <consortium name="The Broad Institute Genomics Platform"/>
            <consortium name="The Broad Institute Genome Sequencing Center for Infectious Disease"/>
            <person name="Wu L."/>
            <person name="Ma J."/>
        </authorList>
    </citation>
    <scope>NUCLEOTIDE SEQUENCE [LARGE SCALE GENOMIC DNA]</scope>
    <source>
        <strain evidence="9">CCUG 49339</strain>
    </source>
</reference>
<dbReference type="CDD" id="cd06173">
    <property type="entry name" value="MFS_MefA_like"/>
    <property type="match status" value="1"/>
</dbReference>
<dbReference type="InterPro" id="IPR011701">
    <property type="entry name" value="MFS"/>
</dbReference>
<keyword evidence="9" id="KW-1185">Reference proteome</keyword>
<dbReference type="InterPro" id="IPR036259">
    <property type="entry name" value="MFS_trans_sf"/>
</dbReference>
<feature type="transmembrane region" description="Helical" evidence="7">
    <location>
        <begin position="149"/>
        <end position="165"/>
    </location>
</feature>
<evidence type="ECO:0000313" key="8">
    <source>
        <dbReference type="EMBL" id="MFD1737826.1"/>
    </source>
</evidence>
<evidence type="ECO:0000256" key="6">
    <source>
        <dbReference type="ARBA" id="ARBA00023136"/>
    </source>
</evidence>
<feature type="transmembrane region" description="Helical" evidence="7">
    <location>
        <begin position="252"/>
        <end position="275"/>
    </location>
</feature>